<sequence>MSFEKLSRWMLPIAPLVALGICWYAHQAGLSAPATACAGVAIVCAMWWIFECLHIAVVGLLPFVALPTLGVVSHRDIAVAYGHTMILLLLGGFLLSAAMERSGAHRRIAINMVRLVGGRGGKRLVLGFMLATASLSMWISNSATALMMLPIALAVLSQADDPKLRVPLLLGIAYSASVGGMATPIGTPPNVVFMGEMQTKFGVDVPFGTWMMFGLPVTLIMLPIIWWWLTRAIDDVRPVSMPSMAPIARNEILILIVFAVTAFLWVFRSSPLGGWTGWLPWDGSMIGDATIALAASLFLFICPNGLADGERLMDWETAAKIPWGILIMFGGGMALATGFDQSGLSVAIGHQLAFLKNAPPWLIVLSVCLLVTFLTEITSSTATAMLLLPILAALSLEVGLPPELLMLPGTISCSCAFMLPVATAPNVIVFGAGGIRTDEMARNGLFLNLIAAVVITMVSLTVAGMDWMPRLDLAPPVHESESSNESSTSAAVGLGRNHIFLASGIPPFRG</sequence>
<feature type="domain" description="Citrate transporter-like" evidence="7">
    <location>
        <begin position="46"/>
        <end position="395"/>
    </location>
</feature>
<feature type="transmembrane region" description="Helical" evidence="6">
    <location>
        <begin position="358"/>
        <end position="375"/>
    </location>
</feature>
<protein>
    <submittedName>
        <fullName evidence="8">Transporter</fullName>
    </submittedName>
</protein>
<feature type="transmembrane region" description="Helical" evidence="6">
    <location>
        <begin position="250"/>
        <end position="267"/>
    </location>
</feature>
<dbReference type="CDD" id="cd01115">
    <property type="entry name" value="SLC13_permease"/>
    <property type="match status" value="1"/>
</dbReference>
<evidence type="ECO:0000256" key="6">
    <source>
        <dbReference type="SAM" id="Phobius"/>
    </source>
</evidence>
<feature type="transmembrane region" description="Helical" evidence="6">
    <location>
        <begin position="207"/>
        <end position="229"/>
    </location>
</feature>
<keyword evidence="5 6" id="KW-0472">Membrane</keyword>
<accession>A0A0J1B987</accession>
<evidence type="ECO:0000256" key="2">
    <source>
        <dbReference type="ARBA" id="ARBA00022448"/>
    </source>
</evidence>
<feature type="transmembrane region" description="Helical" evidence="6">
    <location>
        <begin position="46"/>
        <end position="66"/>
    </location>
</feature>
<evidence type="ECO:0000313" key="8">
    <source>
        <dbReference type="EMBL" id="KLU03098.1"/>
    </source>
</evidence>
<dbReference type="PANTHER" id="PTHR10283">
    <property type="entry name" value="SOLUTE CARRIER FAMILY 13 MEMBER"/>
    <property type="match status" value="1"/>
</dbReference>
<dbReference type="AlphaFoldDB" id="A0A0J1B987"/>
<feature type="transmembrane region" description="Helical" evidence="6">
    <location>
        <begin position="78"/>
        <end position="99"/>
    </location>
</feature>
<dbReference type="Proteomes" id="UP000036367">
    <property type="component" value="Unassembled WGS sequence"/>
</dbReference>
<evidence type="ECO:0000256" key="5">
    <source>
        <dbReference type="ARBA" id="ARBA00023136"/>
    </source>
</evidence>
<evidence type="ECO:0000256" key="3">
    <source>
        <dbReference type="ARBA" id="ARBA00022692"/>
    </source>
</evidence>
<gene>
    <name evidence="8" type="ORF">RISK_004864</name>
</gene>
<dbReference type="PATRIC" id="fig|595434.4.peg.4617"/>
<evidence type="ECO:0000256" key="4">
    <source>
        <dbReference type="ARBA" id="ARBA00022989"/>
    </source>
</evidence>
<dbReference type="RefSeq" id="WP_236696482.1">
    <property type="nucleotide sequence ID" value="NZ_LECT01000041.1"/>
</dbReference>
<comment type="subcellular location">
    <subcellularLocation>
        <location evidence="1">Membrane</location>
        <topology evidence="1">Multi-pass membrane protein</topology>
    </subcellularLocation>
</comment>
<feature type="transmembrane region" description="Helical" evidence="6">
    <location>
        <begin position="168"/>
        <end position="187"/>
    </location>
</feature>
<dbReference type="GO" id="GO:0005886">
    <property type="term" value="C:plasma membrane"/>
    <property type="evidence" value="ECO:0007669"/>
    <property type="project" value="TreeGrafter"/>
</dbReference>
<dbReference type="STRING" id="595434.RISK_004864"/>
<feature type="transmembrane region" description="Helical" evidence="6">
    <location>
        <begin position="318"/>
        <end position="338"/>
    </location>
</feature>
<feature type="transmembrane region" description="Helical" evidence="6">
    <location>
        <begin position="287"/>
        <end position="306"/>
    </location>
</feature>
<reference evidence="8" key="1">
    <citation type="submission" date="2015-05" db="EMBL/GenBank/DDBJ databases">
        <title>Permanent draft genome of Rhodopirellula islandicus K833.</title>
        <authorList>
            <person name="Kizina J."/>
            <person name="Richter M."/>
            <person name="Glockner F.O."/>
            <person name="Harder J."/>
        </authorList>
    </citation>
    <scope>NUCLEOTIDE SEQUENCE [LARGE SCALE GENOMIC DNA]</scope>
    <source>
        <strain evidence="8">K833</strain>
    </source>
</reference>
<name>A0A0J1B987_RHOIS</name>
<organism evidence="8 9">
    <name type="scientific">Rhodopirellula islandica</name>
    <dbReference type="NCBI Taxonomy" id="595434"/>
    <lineage>
        <taxon>Bacteria</taxon>
        <taxon>Pseudomonadati</taxon>
        <taxon>Planctomycetota</taxon>
        <taxon>Planctomycetia</taxon>
        <taxon>Pirellulales</taxon>
        <taxon>Pirellulaceae</taxon>
        <taxon>Rhodopirellula</taxon>
    </lineage>
</organism>
<feature type="transmembrane region" description="Helical" evidence="6">
    <location>
        <begin position="382"/>
        <end position="400"/>
    </location>
</feature>
<dbReference type="PROSITE" id="PS01271">
    <property type="entry name" value="NA_SULFATE"/>
    <property type="match status" value="1"/>
</dbReference>
<dbReference type="Pfam" id="PF03600">
    <property type="entry name" value="CitMHS"/>
    <property type="match status" value="1"/>
</dbReference>
<dbReference type="PANTHER" id="PTHR10283:SF82">
    <property type="entry name" value="SOLUTE CARRIER FAMILY 13 MEMBER 2"/>
    <property type="match status" value="1"/>
</dbReference>
<evidence type="ECO:0000256" key="1">
    <source>
        <dbReference type="ARBA" id="ARBA00004141"/>
    </source>
</evidence>
<feature type="transmembrane region" description="Helical" evidence="6">
    <location>
        <begin position="135"/>
        <end position="156"/>
    </location>
</feature>
<dbReference type="NCBIfam" id="TIGR00785">
    <property type="entry name" value="dass"/>
    <property type="match status" value="1"/>
</dbReference>
<dbReference type="EMBL" id="LECT01000041">
    <property type="protein sequence ID" value="KLU03098.1"/>
    <property type="molecule type" value="Genomic_DNA"/>
</dbReference>
<comment type="caution">
    <text evidence="8">The sequence shown here is derived from an EMBL/GenBank/DDBJ whole genome shotgun (WGS) entry which is preliminary data.</text>
</comment>
<dbReference type="InterPro" id="IPR001898">
    <property type="entry name" value="SLC13A/DASS"/>
</dbReference>
<dbReference type="InterPro" id="IPR031312">
    <property type="entry name" value="Na/sul_symport_CS"/>
</dbReference>
<keyword evidence="2" id="KW-0813">Transport</keyword>
<evidence type="ECO:0000259" key="7">
    <source>
        <dbReference type="Pfam" id="PF03600"/>
    </source>
</evidence>
<dbReference type="GO" id="GO:0015141">
    <property type="term" value="F:succinate transmembrane transporter activity"/>
    <property type="evidence" value="ECO:0007669"/>
    <property type="project" value="UniProtKB-ARBA"/>
</dbReference>
<keyword evidence="3 6" id="KW-0812">Transmembrane</keyword>
<evidence type="ECO:0000313" key="9">
    <source>
        <dbReference type="Proteomes" id="UP000036367"/>
    </source>
</evidence>
<proteinExistence type="predicted"/>
<dbReference type="InterPro" id="IPR004680">
    <property type="entry name" value="Cit_transptr-like_dom"/>
</dbReference>
<feature type="transmembrane region" description="Helical" evidence="6">
    <location>
        <begin position="406"/>
        <end position="433"/>
    </location>
</feature>
<feature type="transmembrane region" description="Helical" evidence="6">
    <location>
        <begin position="445"/>
        <end position="465"/>
    </location>
</feature>
<keyword evidence="4 6" id="KW-1133">Transmembrane helix</keyword>
<keyword evidence="9" id="KW-1185">Reference proteome</keyword>